<feature type="transmembrane region" description="Helical" evidence="1">
    <location>
        <begin position="465"/>
        <end position="482"/>
    </location>
</feature>
<proteinExistence type="predicted"/>
<organism evidence="2 3">
    <name type="scientific">Ephemerocybe angulata</name>
    <dbReference type="NCBI Taxonomy" id="980116"/>
    <lineage>
        <taxon>Eukaryota</taxon>
        <taxon>Fungi</taxon>
        <taxon>Dikarya</taxon>
        <taxon>Basidiomycota</taxon>
        <taxon>Agaricomycotina</taxon>
        <taxon>Agaricomycetes</taxon>
        <taxon>Agaricomycetidae</taxon>
        <taxon>Agaricales</taxon>
        <taxon>Agaricineae</taxon>
        <taxon>Psathyrellaceae</taxon>
        <taxon>Ephemerocybe</taxon>
    </lineage>
</organism>
<protein>
    <submittedName>
        <fullName evidence="2">Uncharacterized protein</fullName>
    </submittedName>
</protein>
<feature type="transmembrane region" description="Helical" evidence="1">
    <location>
        <begin position="325"/>
        <end position="348"/>
    </location>
</feature>
<dbReference type="OrthoDB" id="3234297at2759"/>
<keyword evidence="1" id="KW-0472">Membrane</keyword>
<evidence type="ECO:0000313" key="3">
    <source>
        <dbReference type="Proteomes" id="UP000521943"/>
    </source>
</evidence>
<evidence type="ECO:0000313" key="2">
    <source>
        <dbReference type="EMBL" id="KAF6745827.1"/>
    </source>
</evidence>
<reference evidence="2 3" key="1">
    <citation type="submission" date="2020-07" db="EMBL/GenBank/DDBJ databases">
        <title>Comparative genomics of pyrophilous fungi reveals a link between fire events and developmental genes.</title>
        <authorList>
            <consortium name="DOE Joint Genome Institute"/>
            <person name="Steindorff A.S."/>
            <person name="Carver A."/>
            <person name="Calhoun S."/>
            <person name="Stillman K."/>
            <person name="Liu H."/>
            <person name="Lipzen A."/>
            <person name="Pangilinan J."/>
            <person name="Labutti K."/>
            <person name="Bruns T.D."/>
            <person name="Grigoriev I.V."/>
        </authorList>
    </citation>
    <scope>NUCLEOTIDE SEQUENCE [LARGE SCALE GENOMIC DNA]</scope>
    <source>
        <strain evidence="2 3">CBS 144469</strain>
    </source>
</reference>
<accession>A0A8H6HGN8</accession>
<feature type="transmembrane region" description="Helical" evidence="1">
    <location>
        <begin position="354"/>
        <end position="371"/>
    </location>
</feature>
<feature type="transmembrane region" description="Helical" evidence="1">
    <location>
        <begin position="69"/>
        <end position="86"/>
    </location>
</feature>
<feature type="transmembrane region" description="Helical" evidence="1">
    <location>
        <begin position="197"/>
        <end position="217"/>
    </location>
</feature>
<keyword evidence="1" id="KW-0812">Transmembrane</keyword>
<gene>
    <name evidence="2" type="ORF">DFP72DRAFT_756251</name>
</gene>
<evidence type="ECO:0000256" key="1">
    <source>
        <dbReference type="SAM" id="Phobius"/>
    </source>
</evidence>
<comment type="caution">
    <text evidence="2">The sequence shown here is derived from an EMBL/GenBank/DDBJ whole genome shotgun (WGS) entry which is preliminary data.</text>
</comment>
<feature type="transmembrane region" description="Helical" evidence="1">
    <location>
        <begin position="272"/>
        <end position="294"/>
    </location>
</feature>
<dbReference type="Proteomes" id="UP000521943">
    <property type="component" value="Unassembled WGS sequence"/>
</dbReference>
<feature type="transmembrane region" description="Helical" evidence="1">
    <location>
        <begin position="300"/>
        <end position="318"/>
    </location>
</feature>
<keyword evidence="1" id="KW-1133">Transmembrane helix</keyword>
<feature type="transmembrane region" description="Helical" evidence="1">
    <location>
        <begin position="378"/>
        <end position="402"/>
    </location>
</feature>
<feature type="transmembrane region" description="Helical" evidence="1">
    <location>
        <begin position="145"/>
        <end position="167"/>
    </location>
</feature>
<feature type="non-terminal residue" evidence="2">
    <location>
        <position position="1"/>
    </location>
</feature>
<sequence length="542" mass="60831">LTDLTFSYLADKKMYETAFCVNPPDDVCPFGLPCPNADVTGLGQQISIYITTVIYAIVLIYIPSLQRPMFYAHLALLYSLLIAAMVSVCNGELSRADGIFVIITVASPASLYLWYYSLRSIWNANYFPMQHLDREKPKGRSREVYLARVLSLGSFAFEIAMIFVLFIPNVKGIKFPQAACDQSYDAMPKWYMVAWELPVAIQSVVITLFYFLALLCVKLWTKRTSYKAPSSSHVLQPLFDQTETAPRENVDLVSWTWRLLCDQYPNFMSRTLFRVLVFVGQLAILPDVILVYRVKGKDCAALLLIAVGLFLEPPRMGVNRVKIFLIRIVVLLFLGGVVFIRLLISFAIPSCTDWVIIFIAVSAASASWTHFSKVDMKIFLPVVIISLTVAISFSNVGIVYLGDPYAIGFRSPTREPSYFPESFAGIDTVTPVVWIICWLATSVWPWHSTLTSERLKQGLWKRAHLLKMCSTIVGPHLLWIKASSKANPTHSRAMTFGQIFAMIVSFASLLCLADVSVTVKKDVWLSVLISEAIVDEQSSPSP</sequence>
<feature type="transmembrane region" description="Helical" evidence="1">
    <location>
        <begin position="422"/>
        <end position="444"/>
    </location>
</feature>
<dbReference type="AlphaFoldDB" id="A0A8H6HGN8"/>
<name>A0A8H6HGN8_9AGAR</name>
<feature type="transmembrane region" description="Helical" evidence="1">
    <location>
        <begin position="494"/>
        <end position="513"/>
    </location>
</feature>
<feature type="transmembrane region" description="Helical" evidence="1">
    <location>
        <begin position="46"/>
        <end position="62"/>
    </location>
</feature>
<feature type="non-terminal residue" evidence="2">
    <location>
        <position position="542"/>
    </location>
</feature>
<feature type="transmembrane region" description="Helical" evidence="1">
    <location>
        <begin position="98"/>
        <end position="116"/>
    </location>
</feature>
<dbReference type="EMBL" id="JACGCI010000099">
    <property type="protein sequence ID" value="KAF6745827.1"/>
    <property type="molecule type" value="Genomic_DNA"/>
</dbReference>
<keyword evidence="3" id="KW-1185">Reference proteome</keyword>